<feature type="transmembrane region" description="Helical" evidence="6">
    <location>
        <begin position="129"/>
        <end position="146"/>
    </location>
</feature>
<reference evidence="9" key="1">
    <citation type="submission" date="2016-10" db="EMBL/GenBank/DDBJ databases">
        <authorList>
            <person name="Varghese N."/>
            <person name="Submissions S."/>
        </authorList>
    </citation>
    <scope>NUCLEOTIDE SEQUENCE [LARGE SCALE GENOMIC DNA]</scope>
    <source>
        <strain evidence="9">DSM 11005</strain>
    </source>
</reference>
<evidence type="ECO:0000256" key="5">
    <source>
        <dbReference type="ARBA" id="ARBA00023136"/>
    </source>
</evidence>
<feature type="transmembrane region" description="Helical" evidence="6">
    <location>
        <begin position="75"/>
        <end position="92"/>
    </location>
</feature>
<keyword evidence="4 6" id="KW-1133">Transmembrane helix</keyword>
<evidence type="ECO:0000256" key="3">
    <source>
        <dbReference type="ARBA" id="ARBA00022692"/>
    </source>
</evidence>
<evidence type="ECO:0000256" key="4">
    <source>
        <dbReference type="ARBA" id="ARBA00022989"/>
    </source>
</evidence>
<dbReference type="InterPro" id="IPR037185">
    <property type="entry name" value="EmrE-like"/>
</dbReference>
<dbReference type="Pfam" id="PF00892">
    <property type="entry name" value="EamA"/>
    <property type="match status" value="2"/>
</dbReference>
<feature type="transmembrane region" description="Helical" evidence="6">
    <location>
        <begin position="186"/>
        <end position="206"/>
    </location>
</feature>
<dbReference type="Proteomes" id="UP000198943">
    <property type="component" value="Unassembled WGS sequence"/>
</dbReference>
<evidence type="ECO:0000256" key="2">
    <source>
        <dbReference type="ARBA" id="ARBA00007362"/>
    </source>
</evidence>
<dbReference type="InterPro" id="IPR000620">
    <property type="entry name" value="EamA_dom"/>
</dbReference>
<sequence>MSSTIGSLLVMLSAAMWGLSGVCGQFLFENYHPAPVWLIAVRQVAAGILFLLCMGLKGEPLFAIWHSGQKNIKEMLWFTLGLLGAQFMYYFTISVSNAPTSTILQYQAPIFIILWQAFVQRRMPEGRELLGVVLAMTGVFLISTHGNPAHLVISPVALASGELSAVALCIYMIAPENILKQFPTMLIMGWGQLISSLCLLPFFNLLDSGVSAWTPAAVGAVIFIILGGTIIPFTVFLAGVKVIGPTKASLISCFEPLATILFTVLFLGTVLLPVDYLGMACILVTVFMLTIRKNT</sequence>
<dbReference type="SUPFAM" id="SSF103481">
    <property type="entry name" value="Multidrug resistance efflux transporter EmrE"/>
    <property type="match status" value="2"/>
</dbReference>
<gene>
    <name evidence="8" type="ORF">SAMN04487864_101127</name>
</gene>
<feature type="transmembrane region" description="Helical" evidence="6">
    <location>
        <begin position="34"/>
        <end position="54"/>
    </location>
</feature>
<evidence type="ECO:0000313" key="8">
    <source>
        <dbReference type="EMBL" id="SDB95902.1"/>
    </source>
</evidence>
<dbReference type="PANTHER" id="PTHR32322">
    <property type="entry name" value="INNER MEMBRANE TRANSPORTER"/>
    <property type="match status" value="1"/>
</dbReference>
<name>A0A1G6HNT2_9FIRM</name>
<comment type="similarity">
    <text evidence="2">Belongs to the EamA transporter family.</text>
</comment>
<dbReference type="PANTHER" id="PTHR32322:SF2">
    <property type="entry name" value="EAMA DOMAIN-CONTAINING PROTEIN"/>
    <property type="match status" value="1"/>
</dbReference>
<accession>A0A1G6HNT2</accession>
<dbReference type="GO" id="GO:0016020">
    <property type="term" value="C:membrane"/>
    <property type="evidence" value="ECO:0007669"/>
    <property type="project" value="UniProtKB-SubCell"/>
</dbReference>
<keyword evidence="3 6" id="KW-0812">Transmembrane</keyword>
<feature type="transmembrane region" description="Helical" evidence="6">
    <location>
        <begin position="274"/>
        <end position="291"/>
    </location>
</feature>
<feature type="transmembrane region" description="Helical" evidence="6">
    <location>
        <begin position="98"/>
        <end position="117"/>
    </location>
</feature>
<evidence type="ECO:0000256" key="1">
    <source>
        <dbReference type="ARBA" id="ARBA00004141"/>
    </source>
</evidence>
<feature type="transmembrane region" description="Helical" evidence="6">
    <location>
        <begin position="152"/>
        <end position="174"/>
    </location>
</feature>
<evidence type="ECO:0000256" key="6">
    <source>
        <dbReference type="SAM" id="Phobius"/>
    </source>
</evidence>
<feature type="domain" description="EamA" evidence="7">
    <location>
        <begin position="163"/>
        <end position="290"/>
    </location>
</feature>
<evidence type="ECO:0000313" key="9">
    <source>
        <dbReference type="Proteomes" id="UP000198943"/>
    </source>
</evidence>
<keyword evidence="9" id="KW-1185">Reference proteome</keyword>
<organism evidence="8 9">
    <name type="scientific">Succiniclasticum ruminis</name>
    <dbReference type="NCBI Taxonomy" id="40841"/>
    <lineage>
        <taxon>Bacteria</taxon>
        <taxon>Bacillati</taxon>
        <taxon>Bacillota</taxon>
        <taxon>Negativicutes</taxon>
        <taxon>Acidaminococcales</taxon>
        <taxon>Acidaminococcaceae</taxon>
        <taxon>Succiniclasticum</taxon>
    </lineage>
</organism>
<dbReference type="InterPro" id="IPR050638">
    <property type="entry name" value="AA-Vitamin_Transporters"/>
</dbReference>
<protein>
    <submittedName>
        <fullName evidence="8">EamA-like transporter family protein</fullName>
    </submittedName>
</protein>
<feature type="transmembrane region" description="Helical" evidence="6">
    <location>
        <begin position="212"/>
        <end position="238"/>
    </location>
</feature>
<dbReference type="AlphaFoldDB" id="A0A1G6HNT2"/>
<evidence type="ECO:0000259" key="7">
    <source>
        <dbReference type="Pfam" id="PF00892"/>
    </source>
</evidence>
<comment type="subcellular location">
    <subcellularLocation>
        <location evidence="1">Membrane</location>
        <topology evidence="1">Multi-pass membrane protein</topology>
    </subcellularLocation>
</comment>
<feature type="transmembrane region" description="Helical" evidence="6">
    <location>
        <begin position="250"/>
        <end position="268"/>
    </location>
</feature>
<dbReference type="EMBL" id="FMYW01000001">
    <property type="protein sequence ID" value="SDB95902.1"/>
    <property type="molecule type" value="Genomic_DNA"/>
</dbReference>
<keyword evidence="5 6" id="KW-0472">Membrane</keyword>
<dbReference type="OrthoDB" id="9810818at2"/>
<feature type="domain" description="EamA" evidence="7">
    <location>
        <begin position="5"/>
        <end position="144"/>
    </location>
</feature>
<proteinExistence type="inferred from homology"/>
<dbReference type="RefSeq" id="WP_093728909.1">
    <property type="nucleotide sequence ID" value="NZ_FMYW01000001.1"/>
</dbReference>